<sequence length="191" mass="21108">AKVIQALQELEREWAISKRHPLLPPPTINIGTIHGGMAGSVVPDRCILDFGLHYLPGDADEEKLGGLVEAEVMDMLRRVFASDAWMTEHPPVIEKYQEGSGYELLADHPLIGAVSSSFQNIFHTLPLVWGCEYGSDARLLANYGDIPTVVFGPGSIQQAHGIDEFVEIKQYWDCIKVLTDFISDWCGVAES</sequence>
<gene>
    <name evidence="4" type="ORF">K0U00_36710</name>
</gene>
<name>A0ABS7CFA0_9BACL</name>
<dbReference type="Gene3D" id="3.40.630.10">
    <property type="entry name" value="Zn peptidases"/>
    <property type="match status" value="1"/>
</dbReference>
<dbReference type="PANTHER" id="PTHR43808:SF25">
    <property type="entry name" value="PEPTIDASE M20 DIMERISATION DOMAIN-CONTAINING PROTEIN"/>
    <property type="match status" value="1"/>
</dbReference>
<evidence type="ECO:0000313" key="4">
    <source>
        <dbReference type="EMBL" id="MBW7459615.1"/>
    </source>
</evidence>
<evidence type="ECO:0000259" key="3">
    <source>
        <dbReference type="Pfam" id="PF07687"/>
    </source>
</evidence>
<dbReference type="Pfam" id="PF07687">
    <property type="entry name" value="M20_dimer"/>
    <property type="match status" value="1"/>
</dbReference>
<dbReference type="InterPro" id="IPR050072">
    <property type="entry name" value="Peptidase_M20A"/>
</dbReference>
<dbReference type="Pfam" id="PF01546">
    <property type="entry name" value="Peptidase_M20"/>
    <property type="match status" value="1"/>
</dbReference>
<reference evidence="4 5" key="1">
    <citation type="submission" date="2021-07" db="EMBL/GenBank/DDBJ databases">
        <title>Paenibacillus radiodurans sp. nov., isolated from the southeastern edge of Tengger Desert.</title>
        <authorList>
            <person name="Zhang G."/>
        </authorList>
    </citation>
    <scope>NUCLEOTIDE SEQUENCE [LARGE SCALE GENOMIC DNA]</scope>
    <source>
        <strain evidence="4 5">CCM 7311</strain>
    </source>
</reference>
<organism evidence="4 5">
    <name type="scientific">Paenibacillus sepulcri</name>
    <dbReference type="NCBI Taxonomy" id="359917"/>
    <lineage>
        <taxon>Bacteria</taxon>
        <taxon>Bacillati</taxon>
        <taxon>Bacillota</taxon>
        <taxon>Bacilli</taxon>
        <taxon>Bacillales</taxon>
        <taxon>Paenibacillaceae</taxon>
        <taxon>Paenibacillus</taxon>
    </lineage>
</organism>
<dbReference type="InterPro" id="IPR036264">
    <property type="entry name" value="Bact_exopeptidase_dim_dom"/>
</dbReference>
<dbReference type="InterPro" id="IPR002933">
    <property type="entry name" value="Peptidase_M20"/>
</dbReference>
<feature type="non-terminal residue" evidence="4">
    <location>
        <position position="1"/>
    </location>
</feature>
<dbReference type="InterPro" id="IPR011650">
    <property type="entry name" value="Peptidase_M20_dimer"/>
</dbReference>
<protein>
    <submittedName>
        <fullName evidence="4">M20/M25/M40 family metallo-hydrolase</fullName>
    </submittedName>
</protein>
<evidence type="ECO:0000256" key="1">
    <source>
        <dbReference type="ARBA" id="ARBA00022723"/>
    </source>
</evidence>
<keyword evidence="2" id="KW-0378">Hydrolase</keyword>
<keyword evidence="5" id="KW-1185">Reference proteome</keyword>
<dbReference type="EMBL" id="JAHZIK010001735">
    <property type="protein sequence ID" value="MBW7459615.1"/>
    <property type="molecule type" value="Genomic_DNA"/>
</dbReference>
<dbReference type="Proteomes" id="UP001519887">
    <property type="component" value="Unassembled WGS sequence"/>
</dbReference>
<dbReference type="Gene3D" id="3.30.70.360">
    <property type="match status" value="1"/>
</dbReference>
<dbReference type="SUPFAM" id="SSF53187">
    <property type="entry name" value="Zn-dependent exopeptidases"/>
    <property type="match status" value="1"/>
</dbReference>
<proteinExistence type="predicted"/>
<evidence type="ECO:0000313" key="5">
    <source>
        <dbReference type="Proteomes" id="UP001519887"/>
    </source>
</evidence>
<accession>A0ABS7CFA0</accession>
<keyword evidence="1" id="KW-0479">Metal-binding</keyword>
<dbReference type="PANTHER" id="PTHR43808">
    <property type="entry name" value="ACETYLORNITHINE DEACETYLASE"/>
    <property type="match status" value="1"/>
</dbReference>
<dbReference type="SUPFAM" id="SSF55031">
    <property type="entry name" value="Bacterial exopeptidase dimerisation domain"/>
    <property type="match status" value="1"/>
</dbReference>
<comment type="caution">
    <text evidence="4">The sequence shown here is derived from an EMBL/GenBank/DDBJ whole genome shotgun (WGS) entry which is preliminary data.</text>
</comment>
<feature type="domain" description="Peptidase M20 dimerisation" evidence="3">
    <location>
        <begin position="2"/>
        <end position="64"/>
    </location>
</feature>
<evidence type="ECO:0000256" key="2">
    <source>
        <dbReference type="ARBA" id="ARBA00022801"/>
    </source>
</evidence>